<organism evidence="2">
    <name type="scientific">marine sediment metagenome</name>
    <dbReference type="NCBI Taxonomy" id="412755"/>
    <lineage>
        <taxon>unclassified sequences</taxon>
        <taxon>metagenomes</taxon>
        <taxon>ecological metagenomes</taxon>
    </lineage>
</organism>
<name>X0UC08_9ZZZZ</name>
<gene>
    <name evidence="2" type="ORF">S01H1_32290</name>
</gene>
<dbReference type="AlphaFoldDB" id="X0UC08"/>
<protein>
    <submittedName>
        <fullName evidence="2">Uncharacterized protein</fullName>
    </submittedName>
</protein>
<dbReference type="EMBL" id="BARS01019983">
    <property type="protein sequence ID" value="GAF96861.1"/>
    <property type="molecule type" value="Genomic_DNA"/>
</dbReference>
<reference evidence="2" key="1">
    <citation type="journal article" date="2014" name="Front. Microbiol.">
        <title>High frequency of phylogenetically diverse reductive dehalogenase-homologous genes in deep subseafloor sedimentary metagenomes.</title>
        <authorList>
            <person name="Kawai M."/>
            <person name="Futagami T."/>
            <person name="Toyoda A."/>
            <person name="Takaki Y."/>
            <person name="Nishi S."/>
            <person name="Hori S."/>
            <person name="Arai W."/>
            <person name="Tsubouchi T."/>
            <person name="Morono Y."/>
            <person name="Uchiyama I."/>
            <person name="Ito T."/>
            <person name="Fujiyama A."/>
            <person name="Inagaki F."/>
            <person name="Takami H."/>
        </authorList>
    </citation>
    <scope>NUCLEOTIDE SEQUENCE</scope>
    <source>
        <strain evidence="2">Expedition CK06-06</strain>
    </source>
</reference>
<keyword evidence="1" id="KW-0472">Membrane</keyword>
<comment type="caution">
    <text evidence="2">The sequence shown here is derived from an EMBL/GenBank/DDBJ whole genome shotgun (WGS) entry which is preliminary data.</text>
</comment>
<feature type="non-terminal residue" evidence="2">
    <location>
        <position position="165"/>
    </location>
</feature>
<sequence>MSQQAYVRPTSAVQSVVKPFADLLLAKNKTSAVIRLSLVGVSFVLYWFIIVLLADFPGELPLEWQLRLPTIVYILINTFLPFFHPRVLVHLLPVVAAILCGLFIGSLYLTDLFELDSFWVAANYLVGALFGLGYPTLMINRGDINDLEAEHSNNPLLRIGGPGYI</sequence>
<feature type="transmembrane region" description="Helical" evidence="1">
    <location>
        <begin position="121"/>
        <end position="139"/>
    </location>
</feature>
<evidence type="ECO:0000256" key="1">
    <source>
        <dbReference type="SAM" id="Phobius"/>
    </source>
</evidence>
<keyword evidence="1" id="KW-0812">Transmembrane</keyword>
<feature type="transmembrane region" description="Helical" evidence="1">
    <location>
        <begin position="66"/>
        <end position="83"/>
    </location>
</feature>
<accession>X0UC08</accession>
<proteinExistence type="predicted"/>
<keyword evidence="1" id="KW-1133">Transmembrane helix</keyword>
<feature type="transmembrane region" description="Helical" evidence="1">
    <location>
        <begin position="33"/>
        <end position="54"/>
    </location>
</feature>
<feature type="transmembrane region" description="Helical" evidence="1">
    <location>
        <begin position="90"/>
        <end position="109"/>
    </location>
</feature>
<evidence type="ECO:0000313" key="2">
    <source>
        <dbReference type="EMBL" id="GAF96861.1"/>
    </source>
</evidence>